<dbReference type="EC" id="1.1.99.14" evidence="6"/>
<organism evidence="8 9">
    <name type="scientific">Thiosulfativibrio zosterae</name>
    <dbReference type="NCBI Taxonomy" id="2675053"/>
    <lineage>
        <taxon>Bacteria</taxon>
        <taxon>Pseudomonadati</taxon>
        <taxon>Pseudomonadota</taxon>
        <taxon>Gammaproteobacteria</taxon>
        <taxon>Thiotrichales</taxon>
        <taxon>Piscirickettsiaceae</taxon>
        <taxon>Thiosulfativibrio</taxon>
    </lineage>
</organism>
<evidence type="ECO:0000256" key="2">
    <source>
        <dbReference type="ARBA" id="ARBA00022723"/>
    </source>
</evidence>
<comment type="catalytic activity">
    <reaction evidence="6">
        <text>(R)-lactate + A = pyruvate + AH2</text>
        <dbReference type="Rhea" id="RHEA:15089"/>
        <dbReference type="ChEBI" id="CHEBI:13193"/>
        <dbReference type="ChEBI" id="CHEBI:15361"/>
        <dbReference type="ChEBI" id="CHEBI:16004"/>
        <dbReference type="ChEBI" id="CHEBI:17499"/>
    </reaction>
</comment>
<keyword evidence="9" id="KW-1185">Reference proteome</keyword>
<keyword evidence="4 6" id="KW-0408">Iron</keyword>
<sequence length="398" mass="43561">MQTNLPQDLLATPKGQTADKILRSCVHCGFCLSACPTYGILGDELDSPRGRIYLIKQALEGNAVSANTLNHLDRCLTCRSCETTCPSGVEYSHLLDIGREVVEAKAPRPLYQKLMRFGLRKTLTMPWLFNSLVKLAPWVKHSKADSELKQFVQAAQLANQANPEQRQVLLIAGCVQPALAPNINLATIKVLHQLGIGVLETPQSQCCGSVSHHLSGGTDTLTQVKRNIDAWIAELDRGVEAIISNTSGCGVMIKDYGHLLKDDADYAAKAKRISAATLDISEFLLKQDLTIFKRTTENAIVFQSPCTLQHGQKLPGLVEKTLIDLGFKLNFVADSHLCCGSAGTYSIFQPELSNKLRDNKLNALLKEAPATIVTANIGCLMHLQKGTQTPVKHWIELL</sequence>
<dbReference type="PANTHER" id="PTHR32479:SF17">
    <property type="entry name" value="GLYCOLATE OXIDASE IRON-SULFUR SUBUNIT"/>
    <property type="match status" value="1"/>
</dbReference>
<gene>
    <name evidence="8" type="ORF">THMIRHAT_21810</name>
</gene>
<dbReference type="PIRSF" id="PIRSF000139">
    <property type="entry name" value="Glc_ox_4Fe-4S"/>
    <property type="match status" value="1"/>
</dbReference>
<evidence type="ECO:0000256" key="5">
    <source>
        <dbReference type="ARBA" id="ARBA00023014"/>
    </source>
</evidence>
<proteinExistence type="predicted"/>
<dbReference type="PROSITE" id="PS00198">
    <property type="entry name" value="4FE4S_FER_1"/>
    <property type="match status" value="2"/>
</dbReference>
<dbReference type="EMBL" id="AP021888">
    <property type="protein sequence ID" value="BBP44435.1"/>
    <property type="molecule type" value="Genomic_DNA"/>
</dbReference>
<evidence type="ECO:0000256" key="1">
    <source>
        <dbReference type="ARBA" id="ARBA00022485"/>
    </source>
</evidence>
<dbReference type="FunFam" id="1.10.1060.10:FF:000012">
    <property type="entry name" value="Glycolate oxidase iron-sulfur subunit"/>
    <property type="match status" value="1"/>
</dbReference>
<dbReference type="NCBIfam" id="NF008434">
    <property type="entry name" value="PRK11274.1"/>
    <property type="match status" value="1"/>
</dbReference>
<reference evidence="9" key="1">
    <citation type="submission" date="2019-11" db="EMBL/GenBank/DDBJ databases">
        <title>Isolation and characterization of two novel species in the genus Thiomicrorhabdus.</title>
        <authorList>
            <person name="Mochizuki J."/>
            <person name="Kojima H."/>
            <person name="Fukui M."/>
        </authorList>
    </citation>
    <scope>NUCLEOTIDE SEQUENCE [LARGE SCALE GENOMIC DNA]</scope>
    <source>
        <strain evidence="9">AkT22</strain>
    </source>
</reference>
<dbReference type="InterPro" id="IPR017896">
    <property type="entry name" value="4Fe4S_Fe-S-bd"/>
</dbReference>
<dbReference type="KEGG" id="tzo:THMIRHAT_21810"/>
<keyword evidence="1 6" id="KW-0004">4Fe-4S</keyword>
<name>A0A6F8PQP7_9GAMM</name>
<feature type="domain" description="4Fe-4S ferredoxin-type" evidence="7">
    <location>
        <begin position="65"/>
        <end position="89"/>
    </location>
</feature>
<dbReference type="PANTHER" id="PTHR32479">
    <property type="entry name" value="GLYCOLATE OXIDASE IRON-SULFUR SUBUNIT"/>
    <property type="match status" value="1"/>
</dbReference>
<dbReference type="Pfam" id="PF13183">
    <property type="entry name" value="Fer4_8"/>
    <property type="match status" value="1"/>
</dbReference>
<keyword evidence="2 6" id="KW-0479">Metal-binding</keyword>
<dbReference type="InterPro" id="IPR004017">
    <property type="entry name" value="Cys_rich_dom"/>
</dbReference>
<evidence type="ECO:0000313" key="9">
    <source>
        <dbReference type="Proteomes" id="UP000501466"/>
    </source>
</evidence>
<dbReference type="Pfam" id="PF02754">
    <property type="entry name" value="CCG"/>
    <property type="match status" value="2"/>
</dbReference>
<dbReference type="PROSITE" id="PS51379">
    <property type="entry name" value="4FE4S_FER_2"/>
    <property type="match status" value="2"/>
</dbReference>
<dbReference type="InterPro" id="IPR017900">
    <property type="entry name" value="4Fe4S_Fe_S_CS"/>
</dbReference>
<keyword evidence="6" id="KW-0813">Transport</keyword>
<dbReference type="AlphaFoldDB" id="A0A6F8PQP7"/>
<evidence type="ECO:0000313" key="8">
    <source>
        <dbReference type="EMBL" id="BBP44435.1"/>
    </source>
</evidence>
<comment type="cofactor">
    <cofactor evidence="6">
        <name>[4Fe-4S] cluster</name>
        <dbReference type="ChEBI" id="CHEBI:49883"/>
    </cofactor>
    <text evidence="6">Binds 2 [4Fe-4S] clusters.</text>
</comment>
<dbReference type="GO" id="GO:0051539">
    <property type="term" value="F:4 iron, 4 sulfur cluster binding"/>
    <property type="evidence" value="ECO:0007669"/>
    <property type="project" value="UniProtKB-UniRule"/>
</dbReference>
<evidence type="ECO:0000259" key="7">
    <source>
        <dbReference type="PROSITE" id="PS51379"/>
    </source>
</evidence>
<protein>
    <recommendedName>
        <fullName evidence="6">Glycolate oxidase iron-sulfur subunit</fullName>
        <ecNumber evidence="6">1.1.99.14</ecNumber>
    </recommendedName>
</protein>
<keyword evidence="5 6" id="KW-0411">Iron-sulfur</keyword>
<dbReference type="Gene3D" id="1.10.1060.10">
    <property type="entry name" value="Alpha-helical ferredoxin"/>
    <property type="match status" value="1"/>
</dbReference>
<dbReference type="SUPFAM" id="SSF54862">
    <property type="entry name" value="4Fe-4S ferredoxins"/>
    <property type="match status" value="1"/>
</dbReference>
<dbReference type="Proteomes" id="UP000501466">
    <property type="component" value="Chromosome"/>
</dbReference>
<evidence type="ECO:0000256" key="6">
    <source>
        <dbReference type="PIRNR" id="PIRNR000139"/>
    </source>
</evidence>
<dbReference type="GO" id="GO:0046872">
    <property type="term" value="F:metal ion binding"/>
    <property type="evidence" value="ECO:0007669"/>
    <property type="project" value="UniProtKB-UniRule"/>
</dbReference>
<evidence type="ECO:0000256" key="4">
    <source>
        <dbReference type="ARBA" id="ARBA00023004"/>
    </source>
</evidence>
<comment type="function">
    <text evidence="6">Component of a complex that catalyzes the oxidation of glycolate to glyoxylate.</text>
</comment>
<dbReference type="InterPro" id="IPR012257">
    <property type="entry name" value="Glc_ox_4Fe-4S"/>
</dbReference>
<keyword evidence="6" id="KW-0249">Electron transport</keyword>
<comment type="catalytic activity">
    <reaction evidence="6">
        <text>glycolate + A = glyoxylate + AH2</text>
        <dbReference type="Rhea" id="RHEA:21264"/>
        <dbReference type="ChEBI" id="CHEBI:13193"/>
        <dbReference type="ChEBI" id="CHEBI:17499"/>
        <dbReference type="ChEBI" id="CHEBI:29805"/>
        <dbReference type="ChEBI" id="CHEBI:36655"/>
        <dbReference type="EC" id="1.1.99.14"/>
    </reaction>
</comment>
<dbReference type="RefSeq" id="WP_173292149.1">
    <property type="nucleotide sequence ID" value="NZ_AP021888.1"/>
</dbReference>
<dbReference type="GO" id="GO:0019154">
    <property type="term" value="F:glycolate dehydrogenase activity"/>
    <property type="evidence" value="ECO:0007669"/>
    <property type="project" value="UniProtKB-EC"/>
</dbReference>
<keyword evidence="3" id="KW-0677">Repeat</keyword>
<accession>A0A6F8PQP7</accession>
<dbReference type="InterPro" id="IPR009051">
    <property type="entry name" value="Helical_ferredxn"/>
</dbReference>
<evidence type="ECO:0000256" key="3">
    <source>
        <dbReference type="ARBA" id="ARBA00022737"/>
    </source>
</evidence>
<feature type="domain" description="4Fe-4S ferredoxin-type" evidence="7">
    <location>
        <begin position="14"/>
        <end position="45"/>
    </location>
</feature>